<gene>
    <name evidence="1" type="ORF">Nfla_7105</name>
</gene>
<proteinExistence type="predicted"/>
<dbReference type="EMBL" id="HQ291143">
    <property type="protein sequence ID" value="ADO19199.1"/>
    <property type="molecule type" value="Genomic_DNA"/>
</dbReference>
<protein>
    <submittedName>
        <fullName evidence="1">Uncharacterized protein</fullName>
    </submittedName>
</protein>
<reference evidence="1" key="1">
    <citation type="journal article" date="2011" name="Acta Physiol. Plant.">
        <title>An investigation on the genetic background of Nostoc flagelliforme by similarity analysis of its partial genomic DNA and phylogenetic comparison of deduced related species.</title>
        <authorList>
            <person name="Gao X."/>
            <person name="Liu K."/>
            <person name="Qiu B.S."/>
        </authorList>
    </citation>
    <scope>NUCLEOTIDE SEQUENCE</scope>
    <source>
        <strain evidence="1">Sunitezuoqi</strain>
    </source>
</reference>
<organism evidence="1">
    <name type="scientific">Nostoc flagelliforme str. Sunitezuoqi</name>
    <dbReference type="NCBI Taxonomy" id="676037"/>
    <lineage>
        <taxon>Bacteria</taxon>
        <taxon>Bacillati</taxon>
        <taxon>Cyanobacteriota</taxon>
        <taxon>Cyanophyceae</taxon>
        <taxon>Nostocales</taxon>
        <taxon>Nostocaceae</taxon>
        <taxon>Nostoc</taxon>
    </lineage>
</organism>
<evidence type="ECO:0000313" key="1">
    <source>
        <dbReference type="EMBL" id="ADO19199.1"/>
    </source>
</evidence>
<name>E7DQ41_9NOSO</name>
<dbReference type="AlphaFoldDB" id="E7DQ41"/>
<accession>E7DQ41</accession>
<sequence>MSEENFSYEDFKKISELWLEKNRQQQAKNSSESVNLILDKQYEALFAEYQKAVTQRDLRLLKEITQQLQLLFMLRQQNS</sequence>